<dbReference type="AlphaFoldDB" id="A0A1Z5K867"/>
<dbReference type="OrthoDB" id="47592at2759"/>
<feature type="region of interest" description="Disordered" evidence="1">
    <location>
        <begin position="1"/>
        <end position="27"/>
    </location>
</feature>
<dbReference type="EMBL" id="BDSP01000184">
    <property type="protein sequence ID" value="GAX22460.1"/>
    <property type="molecule type" value="Genomic_DNA"/>
</dbReference>
<organism evidence="2 3">
    <name type="scientific">Fistulifera solaris</name>
    <name type="common">Oleaginous diatom</name>
    <dbReference type="NCBI Taxonomy" id="1519565"/>
    <lineage>
        <taxon>Eukaryota</taxon>
        <taxon>Sar</taxon>
        <taxon>Stramenopiles</taxon>
        <taxon>Ochrophyta</taxon>
        <taxon>Bacillariophyta</taxon>
        <taxon>Bacillariophyceae</taxon>
        <taxon>Bacillariophycidae</taxon>
        <taxon>Naviculales</taxon>
        <taxon>Naviculaceae</taxon>
        <taxon>Fistulifera</taxon>
    </lineage>
</organism>
<name>A0A1Z5K867_FISSO</name>
<proteinExistence type="predicted"/>
<evidence type="ECO:0000313" key="2">
    <source>
        <dbReference type="EMBL" id="GAX22460.1"/>
    </source>
</evidence>
<evidence type="ECO:0000313" key="3">
    <source>
        <dbReference type="Proteomes" id="UP000198406"/>
    </source>
</evidence>
<keyword evidence="3" id="KW-1185">Reference proteome</keyword>
<dbReference type="InParanoid" id="A0A1Z5K867"/>
<protein>
    <submittedName>
        <fullName evidence="2">Uncharacterized protein</fullName>
    </submittedName>
</protein>
<accession>A0A1Z5K867</accession>
<sequence length="469" mass="53020">MKGHHSKQPTVEGPRVQNNDDDSSSNSAYRVHFSCENTGRYIRKSKRRIRWVFGFSREHTAKEEHDIELIWSFKSGKTRIFWNKCNISSIIREGGEAEVVEFTWKTNAGDTLKVIAHASPGAVRQYDLLVNGVSFFDLSTLSELVRKRNEEVKAAIETRCDKNPVRRVDSCGSLDSILSLEYPNEIPPSSSFRLAMVGLHSGDIDDELRSELYSSSLDEVRLSVTSFLPQTEDMISRAIMEAFIGDDDTGHSSSSSFLCVPRDEDCFPLEVNALHETLEWVRALNRKDFRCPEDREETILAFLQKQITNTIRQIRNEQTTCHTAIRIIVGVAALLDIPFVRPMVQDTVILEGDVQQSGEVRKFLSRFGTVERFFFSRKTPDVACCRFVNELSVAALLQTARNKQLPEVFSRIRFITLSQCAISENDDSSSNDDSEVMIKPHLLSHDQQTASSTCASPLSQCSLYTLLEG</sequence>
<reference evidence="2 3" key="1">
    <citation type="journal article" date="2015" name="Plant Cell">
        <title>Oil accumulation by the oleaginous diatom Fistulifera solaris as revealed by the genome and transcriptome.</title>
        <authorList>
            <person name="Tanaka T."/>
            <person name="Maeda Y."/>
            <person name="Veluchamy A."/>
            <person name="Tanaka M."/>
            <person name="Abida H."/>
            <person name="Marechal E."/>
            <person name="Bowler C."/>
            <person name="Muto M."/>
            <person name="Sunaga Y."/>
            <person name="Tanaka M."/>
            <person name="Yoshino T."/>
            <person name="Taniguchi T."/>
            <person name="Fukuda Y."/>
            <person name="Nemoto M."/>
            <person name="Matsumoto M."/>
            <person name="Wong P.S."/>
            <person name="Aburatani S."/>
            <person name="Fujibuchi W."/>
        </authorList>
    </citation>
    <scope>NUCLEOTIDE SEQUENCE [LARGE SCALE GENOMIC DNA]</scope>
    <source>
        <strain evidence="2 3">JPCC DA0580</strain>
    </source>
</reference>
<gene>
    <name evidence="2" type="ORF">FisN_14Hh075</name>
</gene>
<evidence type="ECO:0000256" key="1">
    <source>
        <dbReference type="SAM" id="MobiDB-lite"/>
    </source>
</evidence>
<dbReference type="Proteomes" id="UP000198406">
    <property type="component" value="Unassembled WGS sequence"/>
</dbReference>
<comment type="caution">
    <text evidence="2">The sequence shown here is derived from an EMBL/GenBank/DDBJ whole genome shotgun (WGS) entry which is preliminary data.</text>
</comment>